<organism evidence="2 3">
    <name type="scientific">Pseudogulbenkiania subflava DSM 22618</name>
    <dbReference type="NCBI Taxonomy" id="1123014"/>
    <lineage>
        <taxon>Bacteria</taxon>
        <taxon>Pseudomonadati</taxon>
        <taxon>Pseudomonadota</taxon>
        <taxon>Betaproteobacteria</taxon>
        <taxon>Neisseriales</taxon>
        <taxon>Chromobacteriaceae</taxon>
        <taxon>Pseudogulbenkiania</taxon>
    </lineage>
</organism>
<dbReference type="GO" id="GO:0008081">
    <property type="term" value="F:phosphoric diester hydrolase activity"/>
    <property type="evidence" value="ECO:0007669"/>
    <property type="project" value="InterPro"/>
</dbReference>
<dbReference type="Pfam" id="PF03009">
    <property type="entry name" value="GDPD"/>
    <property type="match status" value="1"/>
</dbReference>
<dbReference type="PANTHER" id="PTHR46211:SF1">
    <property type="entry name" value="GLYCEROPHOSPHODIESTER PHOSPHODIESTERASE, CYTOPLASMIC"/>
    <property type="match status" value="1"/>
</dbReference>
<dbReference type="GO" id="GO:0006629">
    <property type="term" value="P:lipid metabolic process"/>
    <property type="evidence" value="ECO:0007669"/>
    <property type="project" value="InterPro"/>
</dbReference>
<dbReference type="CDD" id="cd08562">
    <property type="entry name" value="GDPD_EcUgpQ_like"/>
    <property type="match status" value="1"/>
</dbReference>
<dbReference type="Gene3D" id="3.20.20.190">
    <property type="entry name" value="Phosphatidylinositol (PI) phosphodiesterase"/>
    <property type="match status" value="1"/>
</dbReference>
<dbReference type="NCBIfam" id="NF006989">
    <property type="entry name" value="PRK09454.1"/>
    <property type="match status" value="1"/>
</dbReference>
<protein>
    <submittedName>
        <fullName evidence="2">Glycerophosphoryl diester phosphodiesterase</fullName>
    </submittedName>
</protein>
<dbReference type="Proteomes" id="UP000192920">
    <property type="component" value="Unassembled WGS sequence"/>
</dbReference>
<proteinExistence type="predicted"/>
<dbReference type="AlphaFoldDB" id="A0A1Y6BVS8"/>
<dbReference type="InterPro" id="IPR030395">
    <property type="entry name" value="GP_PDE_dom"/>
</dbReference>
<evidence type="ECO:0000313" key="3">
    <source>
        <dbReference type="Proteomes" id="UP000192920"/>
    </source>
</evidence>
<reference evidence="3" key="1">
    <citation type="submission" date="2017-04" db="EMBL/GenBank/DDBJ databases">
        <authorList>
            <person name="Varghese N."/>
            <person name="Submissions S."/>
        </authorList>
    </citation>
    <scope>NUCLEOTIDE SEQUENCE [LARGE SCALE GENOMIC DNA]</scope>
    <source>
        <strain evidence="3">DSM 22618</strain>
    </source>
</reference>
<dbReference type="SUPFAM" id="SSF51695">
    <property type="entry name" value="PLC-like phosphodiesterases"/>
    <property type="match status" value="1"/>
</dbReference>
<dbReference type="PROSITE" id="PS51704">
    <property type="entry name" value="GP_PDE"/>
    <property type="match status" value="1"/>
</dbReference>
<dbReference type="STRING" id="1123014.SAMN02745746_02431"/>
<name>A0A1Y6BVS8_9NEIS</name>
<dbReference type="PANTHER" id="PTHR46211">
    <property type="entry name" value="GLYCEROPHOSPHORYL DIESTER PHOSPHODIESTERASE"/>
    <property type="match status" value="1"/>
</dbReference>
<dbReference type="EMBL" id="FXAG01000012">
    <property type="protein sequence ID" value="SMF29791.1"/>
    <property type="molecule type" value="Genomic_DNA"/>
</dbReference>
<evidence type="ECO:0000313" key="2">
    <source>
        <dbReference type="EMBL" id="SMF29791.1"/>
    </source>
</evidence>
<keyword evidence="3" id="KW-1185">Reference proteome</keyword>
<gene>
    <name evidence="2" type="ORF">SAMN02745746_02431</name>
</gene>
<dbReference type="InterPro" id="IPR017946">
    <property type="entry name" value="PLC-like_Pdiesterase_TIM-brl"/>
</dbReference>
<sequence>MPLWPYPLVFAHRLGGALAPENTLAGLLIATRLGVRAVECDVKLSADGEPFLLHDDTLQRTTNGAGPARALTLAQLRELDAGSRFHAAFAGEALPLLEELATLCRSGGIQVNLEIKPCPGHEAETGRVVARAARRLWQRAAVPPLLSSFSAEALHAARAAAPELPRGLLFDRVPANWRAQLDAVGALALHCHHASLNLELVESIHSAGYAVMAYTVNDVMEARLLQSWGVDMLCTDRPDRLGELQSRV</sequence>
<evidence type="ECO:0000259" key="1">
    <source>
        <dbReference type="PROSITE" id="PS51704"/>
    </source>
</evidence>
<dbReference type="RefSeq" id="WP_085276670.1">
    <property type="nucleotide sequence ID" value="NZ_FXAG01000012.1"/>
</dbReference>
<feature type="domain" description="GP-PDE" evidence="1">
    <location>
        <begin position="7"/>
        <end position="245"/>
    </location>
</feature>
<accession>A0A1Y6BVS8</accession>